<keyword evidence="4 7" id="KW-0479">Metal-binding</keyword>
<dbReference type="Gene3D" id="3.40.630.10">
    <property type="entry name" value="Zn peptidases"/>
    <property type="match status" value="1"/>
</dbReference>
<comment type="cofactor">
    <cofactor evidence="7">
        <name>Zn(2+)</name>
        <dbReference type="ChEBI" id="CHEBI:29105"/>
    </cofactor>
    <text evidence="7">Binds 2 Zn(2+) ions per subunit.</text>
</comment>
<comment type="similarity">
    <text evidence="2">Belongs to the peptidase M20 family.</text>
</comment>
<reference evidence="10 11" key="1">
    <citation type="submission" date="2018-03" db="EMBL/GenBank/DDBJ databases">
        <title>Genomic Encyclopedia of Type Strains, Phase III (KMG-III): the genomes of soil and plant-associated and newly described type strains.</title>
        <authorList>
            <person name="Whitman W."/>
        </authorList>
    </citation>
    <scope>NUCLEOTIDE SEQUENCE [LARGE SCALE GENOMIC DNA]</scope>
    <source>
        <strain evidence="10 11">CGMCC 1.12484</strain>
    </source>
</reference>
<evidence type="ECO:0000256" key="8">
    <source>
        <dbReference type="PIRSR" id="PIRSR001235-2"/>
    </source>
</evidence>
<dbReference type="NCBIfam" id="NF006775">
    <property type="entry name" value="PRK09290.2-5"/>
    <property type="match status" value="1"/>
</dbReference>
<dbReference type="NCBIfam" id="TIGR01879">
    <property type="entry name" value="hydantase"/>
    <property type="match status" value="1"/>
</dbReference>
<dbReference type="Pfam" id="PF07687">
    <property type="entry name" value="M20_dimer"/>
    <property type="match status" value="1"/>
</dbReference>
<evidence type="ECO:0000313" key="10">
    <source>
        <dbReference type="EMBL" id="PRY69056.1"/>
    </source>
</evidence>
<feature type="binding site" evidence="7">
    <location>
        <position position="144"/>
    </location>
    <ligand>
        <name>Zn(2+)</name>
        <dbReference type="ChEBI" id="CHEBI:29105"/>
        <label>2</label>
    </ligand>
</feature>
<dbReference type="InterPro" id="IPR001261">
    <property type="entry name" value="ArgE/DapE_CS"/>
</dbReference>
<dbReference type="PROSITE" id="PS00758">
    <property type="entry name" value="ARGE_DAPE_CPG2_1"/>
    <property type="match status" value="1"/>
</dbReference>
<dbReference type="InterPro" id="IPR011650">
    <property type="entry name" value="Peptidase_M20_dimer"/>
</dbReference>
<sequence>MSRTHRHTPSTTLATTNPTTLAEAELILERCNDLAGLSRHPERMERVHLSPEHKAANELAATWMAEAGLSTWQDAAGNQCGRLEGSEPGLPALLLGSHLDTVPDAGRYDGMLGVLLAIQVVSRIRDSGIPLPFALEVVAFGDEEGTRFGMALLGSRALAGTWNDDWWQLTDKDGITLAEAFQDFGLDPARLPGAFRRPGSLVGYLEAHIEQGPFLEDAGRRLGVVTSIAGARRFALVMTGHAGHAGGTPYDRRRDALVGASELVIEVERLSKQQHVIGTVGRLQAFPGGVNVIPGRVEFSLDLRAEFDPDRDESVALIFAAAESIAERRGLSFSATEIYRADATVCDPGLQDAVFAGIRATGDTDPMRMWSRAGHDGVAVADLTAIAMLFIRCRGGVSHHPDEHVKKVDVAAALDAFEAAVLAVAASTPARSAA</sequence>
<dbReference type="PANTHER" id="PTHR32494:SF19">
    <property type="entry name" value="ALLANTOATE DEIMINASE-RELATED"/>
    <property type="match status" value="1"/>
</dbReference>
<name>A0A2T0VFV8_9MICO</name>
<comment type="subunit">
    <text evidence="3">Homodimer.</text>
</comment>
<proteinExistence type="inferred from homology"/>
<keyword evidence="7" id="KW-0862">Zinc</keyword>
<comment type="caution">
    <text evidence="10">The sequence shown here is derived from an EMBL/GenBank/DDBJ whole genome shotgun (WGS) entry which is preliminary data.</text>
</comment>
<evidence type="ECO:0000256" key="6">
    <source>
        <dbReference type="ARBA" id="ARBA00023211"/>
    </source>
</evidence>
<dbReference type="Gene3D" id="3.30.70.360">
    <property type="match status" value="1"/>
</dbReference>
<evidence type="ECO:0000256" key="1">
    <source>
        <dbReference type="ARBA" id="ARBA00001936"/>
    </source>
</evidence>
<keyword evidence="11" id="KW-1185">Reference proteome</keyword>
<accession>A0A2T0VFV8</accession>
<evidence type="ECO:0000256" key="5">
    <source>
        <dbReference type="ARBA" id="ARBA00022801"/>
    </source>
</evidence>
<gene>
    <name evidence="10" type="ORF">B0I08_103262</name>
</gene>
<feature type="domain" description="Peptidase M20 dimerisation" evidence="9">
    <location>
        <begin position="229"/>
        <end position="327"/>
    </location>
</feature>
<organism evidence="10 11">
    <name type="scientific">Glaciihabitans tibetensis</name>
    <dbReference type="NCBI Taxonomy" id="1266600"/>
    <lineage>
        <taxon>Bacteria</taxon>
        <taxon>Bacillati</taxon>
        <taxon>Actinomycetota</taxon>
        <taxon>Actinomycetes</taxon>
        <taxon>Micrococcales</taxon>
        <taxon>Microbacteriaceae</taxon>
        <taxon>Glaciihabitans</taxon>
    </lineage>
</organism>
<dbReference type="Pfam" id="PF01546">
    <property type="entry name" value="Peptidase_M20"/>
    <property type="match status" value="1"/>
</dbReference>
<dbReference type="CDD" id="cd03884">
    <property type="entry name" value="M20_bAS"/>
    <property type="match status" value="1"/>
</dbReference>
<feature type="binding site" evidence="8">
    <location>
        <position position="291"/>
    </location>
    <ligand>
        <name>allantoate</name>
        <dbReference type="ChEBI" id="CHEBI:17536"/>
    </ligand>
</feature>
<feature type="binding site" evidence="7">
    <location>
        <position position="208"/>
    </location>
    <ligand>
        <name>Zn(2+)</name>
        <dbReference type="ChEBI" id="CHEBI:29105"/>
        <label>1</label>
    </ligand>
</feature>
<feature type="binding site" evidence="7">
    <location>
        <position position="109"/>
    </location>
    <ligand>
        <name>Zn(2+)</name>
        <dbReference type="ChEBI" id="CHEBI:29105"/>
        <label>1</label>
    </ligand>
</feature>
<evidence type="ECO:0000256" key="3">
    <source>
        <dbReference type="ARBA" id="ARBA00011738"/>
    </source>
</evidence>
<evidence type="ECO:0000259" key="9">
    <source>
        <dbReference type="Pfam" id="PF07687"/>
    </source>
</evidence>
<feature type="binding site" evidence="7">
    <location>
        <position position="109"/>
    </location>
    <ligand>
        <name>Zn(2+)</name>
        <dbReference type="ChEBI" id="CHEBI:29105"/>
        <label>2</label>
    </ligand>
</feature>
<dbReference type="GO" id="GO:0046872">
    <property type="term" value="F:metal ion binding"/>
    <property type="evidence" value="ECO:0007669"/>
    <property type="project" value="UniProtKB-KW"/>
</dbReference>
<dbReference type="GO" id="GO:0016813">
    <property type="term" value="F:hydrolase activity, acting on carbon-nitrogen (but not peptide) bonds, in linear amidines"/>
    <property type="evidence" value="ECO:0007669"/>
    <property type="project" value="InterPro"/>
</dbReference>
<feature type="binding site" evidence="8">
    <location>
        <position position="304"/>
    </location>
    <ligand>
        <name>allantoate</name>
        <dbReference type="ChEBI" id="CHEBI:17536"/>
    </ligand>
</feature>
<keyword evidence="6" id="KW-0464">Manganese</keyword>
<keyword evidence="5" id="KW-0378">Hydrolase</keyword>
<dbReference type="RefSeq" id="WP_245884667.1">
    <property type="nucleotide sequence ID" value="NZ_PVTL01000003.1"/>
</dbReference>
<protein>
    <submittedName>
        <fullName evidence="10">Allantoate deiminase</fullName>
    </submittedName>
</protein>
<evidence type="ECO:0000256" key="7">
    <source>
        <dbReference type="PIRSR" id="PIRSR001235-1"/>
    </source>
</evidence>
<feature type="binding site" evidence="7">
    <location>
        <position position="98"/>
    </location>
    <ligand>
        <name>Zn(2+)</name>
        <dbReference type="ChEBI" id="CHEBI:29105"/>
        <label>1</label>
    </ligand>
</feature>
<feature type="binding site" evidence="8">
    <location>
        <position position="233"/>
    </location>
    <ligand>
        <name>allantoate</name>
        <dbReference type="ChEBI" id="CHEBI:17536"/>
    </ligand>
</feature>
<feature type="binding site" evidence="7">
    <location>
        <position position="399"/>
    </location>
    <ligand>
        <name>Zn(2+)</name>
        <dbReference type="ChEBI" id="CHEBI:29105"/>
        <label>2</label>
    </ligand>
</feature>
<dbReference type="Proteomes" id="UP000237983">
    <property type="component" value="Unassembled WGS sequence"/>
</dbReference>
<evidence type="ECO:0000256" key="2">
    <source>
        <dbReference type="ARBA" id="ARBA00006153"/>
    </source>
</evidence>
<dbReference type="PIRSF" id="PIRSF001235">
    <property type="entry name" value="Amidase_carbamoylase"/>
    <property type="match status" value="1"/>
</dbReference>
<dbReference type="InterPro" id="IPR010158">
    <property type="entry name" value="Amidase_Cbmase"/>
</dbReference>
<dbReference type="InterPro" id="IPR036264">
    <property type="entry name" value="Bact_exopeptidase_dim_dom"/>
</dbReference>
<dbReference type="InterPro" id="IPR002933">
    <property type="entry name" value="Peptidase_M20"/>
</dbReference>
<evidence type="ECO:0000313" key="11">
    <source>
        <dbReference type="Proteomes" id="UP000237983"/>
    </source>
</evidence>
<dbReference type="SUPFAM" id="SSF53187">
    <property type="entry name" value="Zn-dependent exopeptidases"/>
    <property type="match status" value="1"/>
</dbReference>
<comment type="cofactor">
    <cofactor evidence="1">
        <name>Mn(2+)</name>
        <dbReference type="ChEBI" id="CHEBI:29035"/>
    </cofactor>
</comment>
<dbReference type="AlphaFoldDB" id="A0A2T0VFV8"/>
<dbReference type="EMBL" id="PVTL01000003">
    <property type="protein sequence ID" value="PRY69056.1"/>
    <property type="molecule type" value="Genomic_DNA"/>
</dbReference>
<evidence type="ECO:0000256" key="4">
    <source>
        <dbReference type="ARBA" id="ARBA00022723"/>
    </source>
</evidence>
<dbReference type="SUPFAM" id="SSF55031">
    <property type="entry name" value="Bacterial exopeptidase dimerisation domain"/>
    <property type="match status" value="1"/>
</dbReference>
<dbReference type="PANTHER" id="PTHR32494">
    <property type="entry name" value="ALLANTOATE DEIMINASE-RELATED"/>
    <property type="match status" value="1"/>
</dbReference>